<evidence type="ECO:0000256" key="1">
    <source>
        <dbReference type="ARBA" id="ARBA00004429"/>
    </source>
</evidence>
<feature type="transmembrane region" description="Helical" evidence="8">
    <location>
        <begin position="362"/>
        <end position="383"/>
    </location>
</feature>
<dbReference type="AlphaFoldDB" id="H3NHA9"/>
<feature type="transmembrane region" description="Helical" evidence="8">
    <location>
        <begin position="67"/>
        <end position="91"/>
    </location>
</feature>
<evidence type="ECO:0000256" key="7">
    <source>
        <dbReference type="ARBA" id="ARBA00023136"/>
    </source>
</evidence>
<feature type="transmembrane region" description="Helical" evidence="8">
    <location>
        <begin position="423"/>
        <end position="444"/>
    </location>
</feature>
<keyword evidence="4" id="KW-0997">Cell inner membrane</keyword>
<name>H3NHA9_9LACT</name>
<dbReference type="PANTHER" id="PTHR43357">
    <property type="entry name" value="INNER MEMBRANE ABC TRANSPORTER PERMEASE PROTEIN YDCV"/>
    <property type="match status" value="1"/>
</dbReference>
<dbReference type="PATRIC" id="fig|883113.3.peg.252"/>
<dbReference type="PROSITE" id="PS50928">
    <property type="entry name" value="ABC_TM1"/>
    <property type="match status" value="2"/>
</dbReference>
<evidence type="ECO:0000313" key="10">
    <source>
        <dbReference type="EMBL" id="EHR38164.1"/>
    </source>
</evidence>
<keyword evidence="11" id="KW-1185">Reference proteome</keyword>
<feature type="transmembrane region" description="Helical" evidence="8">
    <location>
        <begin position="395"/>
        <end position="417"/>
    </location>
</feature>
<accession>H3NHA9</accession>
<keyword evidence="7 8" id="KW-0472">Membrane</keyword>
<dbReference type="GO" id="GO:0005886">
    <property type="term" value="C:plasma membrane"/>
    <property type="evidence" value="ECO:0007669"/>
    <property type="project" value="UniProtKB-SubCell"/>
</dbReference>
<proteinExistence type="inferred from homology"/>
<dbReference type="PANTHER" id="PTHR43357:SF4">
    <property type="entry name" value="INNER MEMBRANE ABC TRANSPORTER PERMEASE PROTEIN YDCV"/>
    <property type="match status" value="1"/>
</dbReference>
<dbReference type="STRING" id="883113.HMPREF9708_00248"/>
<dbReference type="RefSeq" id="WP_006308133.1">
    <property type="nucleotide sequence ID" value="NZ_JH601133.1"/>
</dbReference>
<dbReference type="InterPro" id="IPR035906">
    <property type="entry name" value="MetI-like_sf"/>
</dbReference>
<organism evidence="10 11">
    <name type="scientific">Facklamia languida CCUG 37842</name>
    <dbReference type="NCBI Taxonomy" id="883113"/>
    <lineage>
        <taxon>Bacteria</taxon>
        <taxon>Bacillati</taxon>
        <taxon>Bacillota</taxon>
        <taxon>Bacilli</taxon>
        <taxon>Lactobacillales</taxon>
        <taxon>Aerococcaceae</taxon>
        <taxon>Facklamia</taxon>
    </lineage>
</organism>
<comment type="subcellular location">
    <subcellularLocation>
        <location evidence="1">Cell inner membrane</location>
        <topology evidence="1">Multi-pass membrane protein</topology>
    </subcellularLocation>
    <subcellularLocation>
        <location evidence="8">Cell membrane</location>
        <topology evidence="8">Multi-pass membrane protein</topology>
    </subcellularLocation>
</comment>
<dbReference type="InterPro" id="IPR000515">
    <property type="entry name" value="MetI-like"/>
</dbReference>
<evidence type="ECO:0000256" key="8">
    <source>
        <dbReference type="RuleBase" id="RU363032"/>
    </source>
</evidence>
<reference evidence="10 11" key="1">
    <citation type="submission" date="2012-01" db="EMBL/GenBank/DDBJ databases">
        <title>The Genome Sequence of Facklamia languida CCUG 37842.</title>
        <authorList>
            <consortium name="The Broad Institute Genome Sequencing Platform"/>
            <person name="Earl A."/>
            <person name="Ward D."/>
            <person name="Feldgarden M."/>
            <person name="Gevers D."/>
            <person name="Huys G."/>
            <person name="Young S.K."/>
            <person name="Zeng Q."/>
            <person name="Gargeya S."/>
            <person name="Fitzgerald M."/>
            <person name="Haas B."/>
            <person name="Abouelleil A."/>
            <person name="Alvarado L."/>
            <person name="Arachchi H.M."/>
            <person name="Berlin A."/>
            <person name="Chapman S.B."/>
            <person name="Gearin G."/>
            <person name="Goldberg J."/>
            <person name="Griggs A."/>
            <person name="Gujja S."/>
            <person name="Hansen M."/>
            <person name="Heiman D."/>
            <person name="Howarth C."/>
            <person name="Larimer J."/>
            <person name="Lui A."/>
            <person name="MacDonald P.J.P."/>
            <person name="McCowen C."/>
            <person name="Montmayeur A."/>
            <person name="Murphy C."/>
            <person name="Neiman D."/>
            <person name="Pearson M."/>
            <person name="Priest M."/>
            <person name="Roberts A."/>
            <person name="Saif S."/>
            <person name="Shea T."/>
            <person name="Sisk P."/>
            <person name="Stolte C."/>
            <person name="Sykes S."/>
            <person name="Wortman J."/>
            <person name="Nusbaum C."/>
            <person name="Birren B."/>
        </authorList>
    </citation>
    <scope>NUCLEOTIDE SEQUENCE [LARGE SCALE GENOMIC DNA]</scope>
    <source>
        <strain evidence="10 11">CCUG 37842</strain>
    </source>
</reference>
<evidence type="ECO:0000256" key="5">
    <source>
        <dbReference type="ARBA" id="ARBA00022692"/>
    </source>
</evidence>
<evidence type="ECO:0000256" key="2">
    <source>
        <dbReference type="ARBA" id="ARBA00022448"/>
    </source>
</evidence>
<feature type="transmembrane region" description="Helical" evidence="8">
    <location>
        <begin position="296"/>
        <end position="324"/>
    </location>
</feature>
<feature type="transmembrane region" description="Helical" evidence="8">
    <location>
        <begin position="147"/>
        <end position="170"/>
    </location>
</feature>
<dbReference type="SUPFAM" id="SSF161098">
    <property type="entry name" value="MetI-like"/>
    <property type="match status" value="2"/>
</dbReference>
<feature type="domain" description="ABC transmembrane type-1" evidence="9">
    <location>
        <begin position="63"/>
        <end position="268"/>
    </location>
</feature>
<dbReference type="CDD" id="cd06261">
    <property type="entry name" value="TM_PBP2"/>
    <property type="match status" value="2"/>
</dbReference>
<keyword evidence="6 8" id="KW-1133">Transmembrane helix</keyword>
<dbReference type="GO" id="GO:0055085">
    <property type="term" value="P:transmembrane transport"/>
    <property type="evidence" value="ECO:0007669"/>
    <property type="project" value="InterPro"/>
</dbReference>
<feature type="transmembrane region" description="Helical" evidence="8">
    <location>
        <begin position="103"/>
        <end position="123"/>
    </location>
</feature>
<dbReference type="eggNOG" id="COG1178">
    <property type="taxonomic scope" value="Bacteria"/>
</dbReference>
<dbReference type="Pfam" id="PF00528">
    <property type="entry name" value="BPD_transp_1"/>
    <property type="match status" value="2"/>
</dbReference>
<feature type="transmembrane region" description="Helical" evidence="8">
    <location>
        <begin position="12"/>
        <end position="40"/>
    </location>
</feature>
<sequence>MTKQFPWQKIAHLLLISLLAWFILIAIINPILSVIATSFWQNGQLDLSAIHKVLASKRAMAAIKNSFLLAITLTITCNIVGLFMVLVTEYFAIKGQKILRLGYLTTLLMGGLVMNFGYILVYGKNGFITQALMHFIPSLDPYWFEGYPAVLFVMTLGCTHIHMLFLRNAFQSIDYQLLEAAKILGAKPLNVLFRVALPTLIPIIMTLVIMTFQTGLGAFSAPVMVGGKNFQTISPLILTFANRPKSRDLSAMLSIFLGICQLILLYFLTRNERRGNFLSISKTKSSLKKQVIHSPLLNFLVHFLAYGLFILFMLPFIAIILASFTPAASLRQSTLSLSSLTLANYQEVLTHVKGYQPIVTSIIYSIIAAGLAVLLMTLIARVIRNNKEAWFSLPLEYLFYIPWLIPSLLLALGYLIAYDSPSSLLLGQSVIGSWWILPLAYLVVSLPNSLRYIKAAFYGVDGQLEDASKLLGASSWQTLRRVIIPILIPTLLALFAIQFNQLIDDYDLSVFLYQPSNPTLGIEIRKNANPDTNLNAQAINAVYSVLLMLIKGSALYFVYGSRFTRKQSKPALVTK</sequence>
<dbReference type="HOGENOM" id="CLU_021838_4_0_9"/>
<gene>
    <name evidence="10" type="ORF">HMPREF9708_00248</name>
</gene>
<evidence type="ECO:0000256" key="6">
    <source>
        <dbReference type="ARBA" id="ARBA00022989"/>
    </source>
</evidence>
<feature type="domain" description="ABC transmembrane type-1" evidence="9">
    <location>
        <begin position="358"/>
        <end position="558"/>
    </location>
</feature>
<keyword evidence="5 8" id="KW-0812">Transmembrane</keyword>
<keyword evidence="3" id="KW-1003">Cell membrane</keyword>
<evidence type="ECO:0000259" key="9">
    <source>
        <dbReference type="PROSITE" id="PS50928"/>
    </source>
</evidence>
<evidence type="ECO:0000313" key="11">
    <source>
        <dbReference type="Proteomes" id="UP000006190"/>
    </source>
</evidence>
<dbReference type="Gene3D" id="1.10.3720.10">
    <property type="entry name" value="MetI-like"/>
    <property type="match status" value="2"/>
</dbReference>
<dbReference type="Proteomes" id="UP000006190">
    <property type="component" value="Unassembled WGS sequence"/>
</dbReference>
<comment type="caution">
    <text evidence="10">The sequence shown here is derived from an EMBL/GenBank/DDBJ whole genome shotgun (WGS) entry which is preliminary data.</text>
</comment>
<keyword evidence="2 8" id="KW-0813">Transport</keyword>
<dbReference type="EMBL" id="AGEG01000002">
    <property type="protein sequence ID" value="EHR38164.1"/>
    <property type="molecule type" value="Genomic_DNA"/>
</dbReference>
<evidence type="ECO:0000256" key="4">
    <source>
        <dbReference type="ARBA" id="ARBA00022519"/>
    </source>
</evidence>
<feature type="transmembrane region" description="Helical" evidence="8">
    <location>
        <begin position="482"/>
        <end position="503"/>
    </location>
</feature>
<dbReference type="OrthoDB" id="9776648at2"/>
<protein>
    <recommendedName>
        <fullName evidence="9">ABC transmembrane type-1 domain-containing protein</fullName>
    </recommendedName>
</protein>
<evidence type="ECO:0000256" key="3">
    <source>
        <dbReference type="ARBA" id="ARBA00022475"/>
    </source>
</evidence>
<comment type="similarity">
    <text evidence="8">Belongs to the binding-protein-dependent transport system permease family.</text>
</comment>
<feature type="transmembrane region" description="Helical" evidence="8">
    <location>
        <begin position="191"/>
        <end position="212"/>
    </location>
</feature>
<feature type="transmembrane region" description="Helical" evidence="8">
    <location>
        <begin position="541"/>
        <end position="559"/>
    </location>
</feature>
<feature type="transmembrane region" description="Helical" evidence="8">
    <location>
        <begin position="249"/>
        <end position="268"/>
    </location>
</feature>